<dbReference type="OrthoDB" id="10255210at2759"/>
<keyword evidence="6" id="KW-0966">Cell projection</keyword>
<keyword evidence="3" id="KW-0963">Cytoplasm</keyword>
<evidence type="ECO:0000313" key="9">
    <source>
        <dbReference type="Proteomes" id="UP000054408"/>
    </source>
</evidence>
<dbReference type="FunFam" id="2.30.29.170:FF:000002">
    <property type="entry name" value="EF-hand domain (C-terminal) containing 1"/>
    <property type="match status" value="1"/>
</dbReference>
<dbReference type="Pfam" id="PF06565">
    <property type="entry name" value="DM10_dom"/>
    <property type="match status" value="3"/>
</dbReference>
<dbReference type="OMA" id="WKDFNIG"/>
<keyword evidence="9" id="KW-1185">Reference proteome</keyword>
<dbReference type="Gene3D" id="2.30.29.170">
    <property type="match status" value="3"/>
</dbReference>
<organism evidence="8 9">
    <name type="scientific">Thecamonas trahens ATCC 50062</name>
    <dbReference type="NCBI Taxonomy" id="461836"/>
    <lineage>
        <taxon>Eukaryota</taxon>
        <taxon>Apusozoa</taxon>
        <taxon>Apusomonadida</taxon>
        <taxon>Apusomonadidae</taxon>
        <taxon>Thecamonas</taxon>
    </lineage>
</organism>
<feature type="domain" description="DM10" evidence="7">
    <location>
        <begin position="402"/>
        <end position="502"/>
    </location>
</feature>
<reference evidence="8 9" key="1">
    <citation type="submission" date="2010-05" db="EMBL/GenBank/DDBJ databases">
        <title>The Genome Sequence of Thecamonas trahens ATCC 50062.</title>
        <authorList>
            <consortium name="The Broad Institute Genome Sequencing Platform"/>
            <person name="Russ C."/>
            <person name="Cuomo C."/>
            <person name="Shea T."/>
            <person name="Young S.K."/>
            <person name="Zeng Q."/>
            <person name="Koehrsen M."/>
            <person name="Haas B."/>
            <person name="Borodovsky M."/>
            <person name="Guigo R."/>
            <person name="Alvarado L."/>
            <person name="Berlin A."/>
            <person name="Bochicchio J."/>
            <person name="Borenstein D."/>
            <person name="Chapman S."/>
            <person name="Chen Z."/>
            <person name="Freedman E."/>
            <person name="Gellesch M."/>
            <person name="Goldberg J."/>
            <person name="Griggs A."/>
            <person name="Gujja S."/>
            <person name="Heilman E."/>
            <person name="Heiman D."/>
            <person name="Hepburn T."/>
            <person name="Howarth C."/>
            <person name="Jen D."/>
            <person name="Larson L."/>
            <person name="Mehta T."/>
            <person name="Park D."/>
            <person name="Pearson M."/>
            <person name="Roberts A."/>
            <person name="Saif S."/>
            <person name="Shenoy N."/>
            <person name="Sisk P."/>
            <person name="Stolte C."/>
            <person name="Sykes S."/>
            <person name="Thomson T."/>
            <person name="Walk T."/>
            <person name="White J."/>
            <person name="Yandava C."/>
            <person name="Burger G."/>
            <person name="Gray M.W."/>
            <person name="Holland P.W.H."/>
            <person name="King N."/>
            <person name="Lang F.B.F."/>
            <person name="Roger A.J."/>
            <person name="Ruiz-Trillo I."/>
            <person name="Lander E."/>
            <person name="Nusbaum C."/>
        </authorList>
    </citation>
    <scope>NUCLEOTIDE SEQUENCE [LARGE SCALE GENOMIC DNA]</scope>
    <source>
        <strain evidence="8 9">ATCC 50062</strain>
    </source>
</reference>
<protein>
    <recommendedName>
        <fullName evidence="7">DM10 domain-containing protein</fullName>
    </recommendedName>
</protein>
<dbReference type="FunFam" id="2.30.29.170:FF:000001">
    <property type="entry name" value="EF-hand domain containing 1"/>
    <property type="match status" value="1"/>
</dbReference>
<keyword evidence="5" id="KW-0206">Cytoskeleton</keyword>
<dbReference type="AlphaFoldDB" id="A0A0L0D3Z3"/>
<dbReference type="GO" id="GO:0005929">
    <property type="term" value="C:cilium"/>
    <property type="evidence" value="ECO:0007669"/>
    <property type="project" value="UniProtKB-SubCell"/>
</dbReference>
<dbReference type="EMBL" id="GL349445">
    <property type="protein sequence ID" value="KNC47049.1"/>
    <property type="molecule type" value="Genomic_DNA"/>
</dbReference>
<dbReference type="eggNOG" id="KOG0043">
    <property type="taxonomic scope" value="Eukaryota"/>
</dbReference>
<evidence type="ECO:0000313" key="8">
    <source>
        <dbReference type="EMBL" id="KNC47049.1"/>
    </source>
</evidence>
<evidence type="ECO:0000256" key="6">
    <source>
        <dbReference type="ARBA" id="ARBA00023273"/>
    </source>
</evidence>
<evidence type="ECO:0000256" key="4">
    <source>
        <dbReference type="ARBA" id="ARBA00022737"/>
    </source>
</evidence>
<dbReference type="PROSITE" id="PS51336">
    <property type="entry name" value="DM10"/>
    <property type="match status" value="3"/>
</dbReference>
<dbReference type="PANTHER" id="PTHR12086">
    <property type="entry name" value="EF-HAND DOMAIN C-TERMINAL CONTAINING PROTEIN"/>
    <property type="match status" value="1"/>
</dbReference>
<proteinExistence type="predicted"/>
<dbReference type="InterPro" id="IPR040193">
    <property type="entry name" value="EFHC1/EFHC2/EFHB"/>
</dbReference>
<feature type="domain" description="DM10" evidence="7">
    <location>
        <begin position="235"/>
        <end position="346"/>
    </location>
</feature>
<dbReference type="GO" id="GO:0005856">
    <property type="term" value="C:cytoskeleton"/>
    <property type="evidence" value="ECO:0007669"/>
    <property type="project" value="UniProtKB-SubCell"/>
</dbReference>
<evidence type="ECO:0000259" key="7">
    <source>
        <dbReference type="PROSITE" id="PS51336"/>
    </source>
</evidence>
<dbReference type="RefSeq" id="XP_013759829.1">
    <property type="nucleotide sequence ID" value="XM_013904375.1"/>
</dbReference>
<keyword evidence="4" id="KW-0677">Repeat</keyword>
<dbReference type="Proteomes" id="UP000054408">
    <property type="component" value="Unassembled WGS sequence"/>
</dbReference>
<name>A0A0L0D3Z3_THETB</name>
<accession>A0A0L0D3Z3</accession>
<dbReference type="InterPro" id="IPR006602">
    <property type="entry name" value="DM10_dom"/>
</dbReference>
<feature type="domain" description="DM10" evidence="7">
    <location>
        <begin position="87"/>
        <end position="191"/>
    </location>
</feature>
<sequence length="594" mass="65879">MSLPFLPGNTFNDPCRQSYARSQTLQYNNGYAVPATLGTTPAAMGLDDDALESYAGSDPMLTYGADFAATRKAAQVQPFVPAYVKLDKVVLRFGAYFQEAVPESPDETYRVRRVTLSVFVEDDSVQIDEAKTPNSGLVQGVLLKRQLVPKPDGSLYTLDDFNVGLLVPIYGRTYKITSADDYTRKFLAERGVAVADDLPQPRNPYDDKRAAAAALVHTHTPDIENDKLAKFLAHDRQVLRFFCVWDDRDKYSKQLRPFNVHFFLADDTVEVREVRTNNDGRDPFPLLLNRNKLPIHHDKLPAPGDPPPAFYNARDFFIGMTLNVFGRPFLVYDCDGFTRKFYADVFGRAMEPITLTQSAPPPPVVEVPPHTGFGTQADSLGSVNRLAPAPPRRDYVKLAKNEGKVLRFEASMITTATVDLNRKFIVSYFLADDTMSVFEPPVRNSGILGGKFLDRTRCTYPGTDTVYEPQDLYIGATVDLYGHKFVLTNADEYALSYMEQRPHLYPRANIQLIKAKLASGLDDFVNAATIHASASPDGLVSADEFQDACFATGVPDLVGHEVLSLMRAIDSDASGRFDIMALVDELSASSSRAD</sequence>
<dbReference type="STRING" id="461836.A0A0L0D3Z3"/>
<dbReference type="GeneID" id="25563074"/>
<dbReference type="FunFam" id="2.30.29.170:FF:000004">
    <property type="entry name" value="EF-hand domain containing 2"/>
    <property type="match status" value="1"/>
</dbReference>
<evidence type="ECO:0000256" key="5">
    <source>
        <dbReference type="ARBA" id="ARBA00023212"/>
    </source>
</evidence>
<evidence type="ECO:0000256" key="2">
    <source>
        <dbReference type="ARBA" id="ARBA00004245"/>
    </source>
</evidence>
<evidence type="ECO:0000256" key="3">
    <source>
        <dbReference type="ARBA" id="ARBA00022490"/>
    </source>
</evidence>
<comment type="subcellular location">
    <subcellularLocation>
        <location evidence="1">Cell projection</location>
        <location evidence="1">Cilium</location>
    </subcellularLocation>
    <subcellularLocation>
        <location evidence="2">Cytoplasm</location>
        <location evidence="2">Cytoskeleton</location>
    </subcellularLocation>
</comment>
<dbReference type="SMART" id="SM00676">
    <property type="entry name" value="DM10"/>
    <property type="match status" value="3"/>
</dbReference>
<gene>
    <name evidence="8" type="ORF">AMSG_03474</name>
</gene>
<evidence type="ECO:0000256" key="1">
    <source>
        <dbReference type="ARBA" id="ARBA00004138"/>
    </source>
</evidence>